<dbReference type="Gene3D" id="3.20.80.10">
    <property type="entry name" value="Regulatory factor, effector binding domain"/>
    <property type="match status" value="1"/>
</dbReference>
<protein>
    <recommendedName>
        <fullName evidence="1">AraC effector-binding domain-containing protein</fullName>
    </recommendedName>
</protein>
<dbReference type="SUPFAM" id="SSF55136">
    <property type="entry name" value="Probable bacterial effector-binding domain"/>
    <property type="match status" value="1"/>
</dbReference>
<dbReference type="Proteomes" id="UP000503096">
    <property type="component" value="Chromosome"/>
</dbReference>
<dbReference type="AlphaFoldDB" id="A0A6M4HB16"/>
<dbReference type="InterPro" id="IPR010499">
    <property type="entry name" value="AraC_E-bd"/>
</dbReference>
<dbReference type="Pfam" id="PF06445">
    <property type="entry name" value="GyrI-like"/>
    <property type="match status" value="1"/>
</dbReference>
<evidence type="ECO:0000259" key="1">
    <source>
        <dbReference type="SMART" id="SM00871"/>
    </source>
</evidence>
<organism evidence="2 3">
    <name type="scientific">Usitatibacter palustris</name>
    <dbReference type="NCBI Taxonomy" id="2732487"/>
    <lineage>
        <taxon>Bacteria</taxon>
        <taxon>Pseudomonadati</taxon>
        <taxon>Pseudomonadota</taxon>
        <taxon>Betaproteobacteria</taxon>
        <taxon>Nitrosomonadales</taxon>
        <taxon>Usitatibacteraceae</taxon>
        <taxon>Usitatibacter</taxon>
    </lineage>
</organism>
<sequence length="147" mass="15980">MIEAPRIVRIAEQLTAVIPFAIPRADIAKVMGPGIGELMEVVKAQGIGPTGPWFSHHHQMDPHIFDFEIGVPVSAAVKPRGRVKESRLPGGRVARAMYTGGYEGLGAAWGAFEKWLVTNGHAPARNLWECYVTDDVTELNRPVLGGE</sequence>
<accession>A0A6M4HB16</accession>
<dbReference type="SMART" id="SM00871">
    <property type="entry name" value="AraC_E_bind"/>
    <property type="match status" value="1"/>
</dbReference>
<gene>
    <name evidence="2" type="ORF">DSM104440_03597</name>
</gene>
<evidence type="ECO:0000313" key="3">
    <source>
        <dbReference type="Proteomes" id="UP000503096"/>
    </source>
</evidence>
<feature type="domain" description="AraC effector-binding" evidence="1">
    <location>
        <begin position="3"/>
        <end position="144"/>
    </location>
</feature>
<dbReference type="InterPro" id="IPR029442">
    <property type="entry name" value="GyrI-like"/>
</dbReference>
<dbReference type="InParanoid" id="A0A6M4HB16"/>
<dbReference type="KEGG" id="upl:DSM104440_03597"/>
<dbReference type="InterPro" id="IPR011256">
    <property type="entry name" value="Reg_factor_effector_dom_sf"/>
</dbReference>
<name>A0A6M4HB16_9PROT</name>
<dbReference type="RefSeq" id="WP_171165150.1">
    <property type="nucleotide sequence ID" value="NZ_CP053073.1"/>
</dbReference>
<reference evidence="2 3" key="1">
    <citation type="submission" date="2020-04" db="EMBL/GenBank/DDBJ databases">
        <title>Usitatibacter rugosus gen. nov., sp. nov. and Usitatibacter palustris sp. nov., novel members of Usitatibacteraceae fam. nov. within the order Nitrosomonadales isolated from soil.</title>
        <authorList>
            <person name="Huber K.J."/>
            <person name="Neumann-Schaal M."/>
            <person name="Geppert A."/>
            <person name="Luckner M."/>
            <person name="Wanner G."/>
            <person name="Overmann J."/>
        </authorList>
    </citation>
    <scope>NUCLEOTIDE SEQUENCE [LARGE SCALE GENOMIC DNA]</scope>
    <source>
        <strain evidence="2 3">Swamp67</strain>
    </source>
</reference>
<evidence type="ECO:0000313" key="2">
    <source>
        <dbReference type="EMBL" id="QJR16761.1"/>
    </source>
</evidence>
<proteinExistence type="predicted"/>
<keyword evidence="3" id="KW-1185">Reference proteome</keyword>
<dbReference type="EMBL" id="CP053073">
    <property type="protein sequence ID" value="QJR16761.1"/>
    <property type="molecule type" value="Genomic_DNA"/>
</dbReference>